<dbReference type="CDD" id="cd00093">
    <property type="entry name" value="HTH_XRE"/>
    <property type="match status" value="1"/>
</dbReference>
<evidence type="ECO:0000259" key="2">
    <source>
        <dbReference type="PROSITE" id="PS50943"/>
    </source>
</evidence>
<proteinExistence type="predicted"/>
<gene>
    <name evidence="3" type="ORF">BU104_13505</name>
</gene>
<feature type="domain" description="HTH cro/C1-type" evidence="2">
    <location>
        <begin position="30"/>
        <end position="83"/>
    </location>
</feature>
<dbReference type="PROSITE" id="PS50943">
    <property type="entry name" value="HTH_CROC1"/>
    <property type="match status" value="1"/>
</dbReference>
<reference evidence="3 4" key="1">
    <citation type="journal article" date="2016" name="Front. Microbiol.">
        <title>Comprehensive Phylogenetic Analysis of Bovine Non-aureus Staphylococci Species Based on Whole-Genome Sequencing.</title>
        <authorList>
            <person name="Naushad S."/>
            <person name="Barkema H.W."/>
            <person name="Luby C."/>
            <person name="Condas L.A."/>
            <person name="Nobrega D.B."/>
            <person name="Carson D.A."/>
            <person name="De Buck J."/>
        </authorList>
    </citation>
    <scope>NUCLEOTIDE SEQUENCE [LARGE SCALE GENOMIC DNA]</scope>
    <source>
        <strain evidence="3 4">SNUC 1349</strain>
    </source>
</reference>
<name>A0AAQ0RW74_STAXY</name>
<accession>A0AAQ0RW74</accession>
<dbReference type="GO" id="GO:0003677">
    <property type="term" value="F:DNA binding"/>
    <property type="evidence" value="ECO:0007669"/>
    <property type="project" value="UniProtKB-KW"/>
</dbReference>
<dbReference type="PANTHER" id="PTHR46797">
    <property type="entry name" value="HTH-TYPE TRANSCRIPTIONAL REGULATOR"/>
    <property type="match status" value="1"/>
</dbReference>
<evidence type="ECO:0000313" key="4">
    <source>
        <dbReference type="Proteomes" id="UP000285579"/>
    </source>
</evidence>
<protein>
    <submittedName>
        <fullName evidence="3">XRE family transcriptional regulator</fullName>
    </submittedName>
</protein>
<dbReference type="Proteomes" id="UP000285579">
    <property type="component" value="Unassembled WGS sequence"/>
</dbReference>
<dbReference type="InterPro" id="IPR050807">
    <property type="entry name" value="TransReg_Diox_bact_type"/>
</dbReference>
<dbReference type="Pfam" id="PF01381">
    <property type="entry name" value="HTH_3"/>
    <property type="match status" value="1"/>
</dbReference>
<dbReference type="GO" id="GO:0005829">
    <property type="term" value="C:cytosol"/>
    <property type="evidence" value="ECO:0007669"/>
    <property type="project" value="TreeGrafter"/>
</dbReference>
<evidence type="ECO:0000313" key="3">
    <source>
        <dbReference type="EMBL" id="RIM90637.1"/>
    </source>
</evidence>
<organism evidence="3 4">
    <name type="scientific">Staphylococcus xylosus</name>
    <dbReference type="NCBI Taxonomy" id="1288"/>
    <lineage>
        <taxon>Bacteria</taxon>
        <taxon>Bacillati</taxon>
        <taxon>Bacillota</taxon>
        <taxon>Bacilli</taxon>
        <taxon>Bacillales</taxon>
        <taxon>Staphylococcaceae</taxon>
        <taxon>Staphylococcus</taxon>
    </lineage>
</organism>
<dbReference type="GO" id="GO:0003700">
    <property type="term" value="F:DNA-binding transcription factor activity"/>
    <property type="evidence" value="ECO:0007669"/>
    <property type="project" value="TreeGrafter"/>
</dbReference>
<keyword evidence="1" id="KW-0238">DNA-binding</keyword>
<dbReference type="InterPro" id="IPR010982">
    <property type="entry name" value="Lambda_DNA-bd_dom_sf"/>
</dbReference>
<dbReference type="AlphaFoldDB" id="A0AAQ0RW74"/>
<dbReference type="PANTHER" id="PTHR46797:SF1">
    <property type="entry name" value="METHYLPHOSPHONATE SYNTHASE"/>
    <property type="match status" value="1"/>
</dbReference>
<dbReference type="SUPFAM" id="SSF47413">
    <property type="entry name" value="lambda repressor-like DNA-binding domains"/>
    <property type="match status" value="1"/>
</dbReference>
<dbReference type="SMART" id="SM00530">
    <property type="entry name" value="HTH_XRE"/>
    <property type="match status" value="1"/>
</dbReference>
<dbReference type="Gene3D" id="1.10.260.40">
    <property type="entry name" value="lambda repressor-like DNA-binding domains"/>
    <property type="match status" value="1"/>
</dbReference>
<comment type="caution">
    <text evidence="3">The sequence shown here is derived from an EMBL/GenBank/DDBJ whole genome shotgun (WGS) entry which is preliminary data.</text>
</comment>
<evidence type="ECO:0000256" key="1">
    <source>
        <dbReference type="ARBA" id="ARBA00023125"/>
    </source>
</evidence>
<sequence length="99" mass="11664">MSVILMNRRKWMTDKEISRTYKLFCYELGNLRKDRLLTQGQIAKTLGVSSGYISKIENAKVSNVPLEFLMKICSFYGKNFQDIFEIAEEKMRIENNQKE</sequence>
<dbReference type="EMBL" id="QXUI01000015">
    <property type="protein sequence ID" value="RIM90637.1"/>
    <property type="molecule type" value="Genomic_DNA"/>
</dbReference>
<dbReference type="InterPro" id="IPR001387">
    <property type="entry name" value="Cro/C1-type_HTH"/>
</dbReference>